<comment type="similarity">
    <text evidence="2 12 13">Belongs to the NDK family.</text>
</comment>
<keyword evidence="7" id="KW-0547">Nucleotide-binding</keyword>
<dbReference type="Pfam" id="PF00334">
    <property type="entry name" value="NDK"/>
    <property type="match status" value="1"/>
</dbReference>
<evidence type="ECO:0000256" key="11">
    <source>
        <dbReference type="ARBA" id="ARBA00023080"/>
    </source>
</evidence>
<evidence type="ECO:0000259" key="14">
    <source>
        <dbReference type="SMART" id="SM00562"/>
    </source>
</evidence>
<comment type="caution">
    <text evidence="15">The sequence shown here is derived from an EMBL/GenBank/DDBJ whole genome shotgun (WGS) entry which is preliminary data.</text>
</comment>
<evidence type="ECO:0000256" key="7">
    <source>
        <dbReference type="ARBA" id="ARBA00022741"/>
    </source>
</evidence>
<dbReference type="GO" id="GO:0004550">
    <property type="term" value="F:nucleoside diphosphate kinase activity"/>
    <property type="evidence" value="ECO:0007669"/>
    <property type="project" value="UniProtKB-EC"/>
</dbReference>
<dbReference type="FunFam" id="3.30.70.141:FF:000017">
    <property type="entry name" value="Nucleoside diphosphate kinase"/>
    <property type="match status" value="1"/>
</dbReference>
<evidence type="ECO:0000256" key="2">
    <source>
        <dbReference type="ARBA" id="ARBA00008142"/>
    </source>
</evidence>
<feature type="binding site" evidence="12">
    <location>
        <position position="114"/>
    </location>
    <ligand>
        <name>ATP</name>
        <dbReference type="ChEBI" id="CHEBI:30616"/>
    </ligand>
</feature>
<feature type="binding site" evidence="12">
    <location>
        <position position="87"/>
    </location>
    <ligand>
        <name>ATP</name>
        <dbReference type="ChEBI" id="CHEBI:30616"/>
    </ligand>
</feature>
<dbReference type="Proteomes" id="UP000321935">
    <property type="component" value="Unassembled WGS sequence"/>
</dbReference>
<dbReference type="EC" id="2.7.4.6" evidence="3"/>
<feature type="domain" description="Nucleoside diphosphate kinase-like" evidence="14">
    <location>
        <begin position="3"/>
        <end position="140"/>
    </location>
</feature>
<dbReference type="SMART" id="SM00562">
    <property type="entry name" value="NDK"/>
    <property type="match status" value="1"/>
</dbReference>
<evidence type="ECO:0000256" key="4">
    <source>
        <dbReference type="ARBA" id="ARBA00022553"/>
    </source>
</evidence>
<organism evidence="15 16">
    <name type="scientific">Algoriphagus aquimarinus</name>
    <dbReference type="NCBI Taxonomy" id="237018"/>
    <lineage>
        <taxon>Bacteria</taxon>
        <taxon>Pseudomonadati</taxon>
        <taxon>Bacteroidota</taxon>
        <taxon>Cytophagia</taxon>
        <taxon>Cytophagales</taxon>
        <taxon>Cyclobacteriaceae</taxon>
        <taxon>Algoriphagus</taxon>
    </lineage>
</organism>
<feature type="binding site" evidence="12">
    <location>
        <position position="104"/>
    </location>
    <ligand>
        <name>ATP</name>
        <dbReference type="ChEBI" id="CHEBI:30616"/>
    </ligand>
</feature>
<dbReference type="InterPro" id="IPR001564">
    <property type="entry name" value="Nucleoside_diP_kinase"/>
</dbReference>
<keyword evidence="4" id="KW-0597">Phosphoprotein</keyword>
<sequence>MATNRTFTMIKPDAFSAGNSGAILKMIEEAGFKIVAMKATQLTPAIAGKFYEVHSERPFYADLCAYMSSGPIIAAILEKDNAVEDFRKLIGATNPADAAEGTIRKIFAKSIEANAVHGSDSDENAAIEGAFYFSQTERVG</sequence>
<dbReference type="SUPFAM" id="SSF54919">
    <property type="entry name" value="Nucleoside diphosphate kinase, NDK"/>
    <property type="match status" value="1"/>
</dbReference>
<evidence type="ECO:0000313" key="15">
    <source>
        <dbReference type="EMBL" id="TXE14800.1"/>
    </source>
</evidence>
<accession>A0A5C7B0V2</accession>
<evidence type="ECO:0000256" key="3">
    <source>
        <dbReference type="ARBA" id="ARBA00012966"/>
    </source>
</evidence>
<feature type="binding site" evidence="12">
    <location>
        <position position="59"/>
    </location>
    <ligand>
        <name>ATP</name>
        <dbReference type="ChEBI" id="CHEBI:30616"/>
    </ligand>
</feature>
<dbReference type="GO" id="GO:0006228">
    <property type="term" value="P:UTP biosynthetic process"/>
    <property type="evidence" value="ECO:0007669"/>
    <property type="project" value="InterPro"/>
</dbReference>
<feature type="binding site" evidence="12">
    <location>
        <position position="93"/>
    </location>
    <ligand>
        <name>ATP</name>
        <dbReference type="ChEBI" id="CHEBI:30616"/>
    </ligand>
</feature>
<protein>
    <recommendedName>
        <fullName evidence="3">nucleoside-diphosphate kinase</fullName>
        <ecNumber evidence="3">2.7.4.6</ecNumber>
    </recommendedName>
</protein>
<dbReference type="GO" id="GO:0006241">
    <property type="term" value="P:CTP biosynthetic process"/>
    <property type="evidence" value="ECO:0007669"/>
    <property type="project" value="InterPro"/>
</dbReference>
<dbReference type="GO" id="GO:0006183">
    <property type="term" value="P:GTP biosynthetic process"/>
    <property type="evidence" value="ECO:0007669"/>
    <property type="project" value="InterPro"/>
</dbReference>
<dbReference type="Gene3D" id="3.30.70.141">
    <property type="entry name" value="Nucleoside diphosphate kinase-like domain"/>
    <property type="match status" value="1"/>
</dbReference>
<keyword evidence="11" id="KW-0546">Nucleotide metabolism</keyword>
<dbReference type="OrthoDB" id="9801161at2"/>
<feature type="active site" description="Pros-phosphohistidine intermediate" evidence="12">
    <location>
        <position position="117"/>
    </location>
</feature>
<dbReference type="EMBL" id="VORW01000001">
    <property type="protein sequence ID" value="TXE14800.1"/>
    <property type="molecule type" value="Genomic_DNA"/>
</dbReference>
<comment type="cofactor">
    <cofactor evidence="1">
        <name>Mg(2+)</name>
        <dbReference type="ChEBI" id="CHEBI:18420"/>
    </cofactor>
</comment>
<dbReference type="PROSITE" id="PS51374">
    <property type="entry name" value="NDPK_LIKE"/>
    <property type="match status" value="1"/>
</dbReference>
<keyword evidence="9" id="KW-0067">ATP-binding</keyword>
<evidence type="ECO:0000313" key="16">
    <source>
        <dbReference type="Proteomes" id="UP000321935"/>
    </source>
</evidence>
<dbReference type="RefSeq" id="WP_146915046.1">
    <property type="nucleotide sequence ID" value="NZ_VORW01000001.1"/>
</dbReference>
<gene>
    <name evidence="15" type="ORF">ESV85_04330</name>
</gene>
<dbReference type="PANTHER" id="PTHR46161:SF3">
    <property type="entry name" value="NUCLEOSIDE DIPHOSPHATE KINASE DDB_G0292928-RELATED"/>
    <property type="match status" value="1"/>
</dbReference>
<dbReference type="NCBIfam" id="NF011116">
    <property type="entry name" value="PRK14545.1"/>
    <property type="match status" value="1"/>
</dbReference>
<dbReference type="InterPro" id="IPR034907">
    <property type="entry name" value="NDK-like_dom"/>
</dbReference>
<evidence type="ECO:0000256" key="1">
    <source>
        <dbReference type="ARBA" id="ARBA00001946"/>
    </source>
</evidence>
<feature type="binding site" evidence="12">
    <location>
        <position position="11"/>
    </location>
    <ligand>
        <name>ATP</name>
        <dbReference type="ChEBI" id="CHEBI:30616"/>
    </ligand>
</feature>
<name>A0A5C7B0V2_9BACT</name>
<keyword evidence="5 15" id="KW-0808">Transferase</keyword>
<keyword evidence="6" id="KW-0479">Metal-binding</keyword>
<keyword evidence="10" id="KW-0460">Magnesium</keyword>
<evidence type="ECO:0000256" key="13">
    <source>
        <dbReference type="RuleBase" id="RU004011"/>
    </source>
</evidence>
<dbReference type="InterPro" id="IPR036850">
    <property type="entry name" value="NDK-like_dom_sf"/>
</dbReference>
<evidence type="ECO:0000256" key="9">
    <source>
        <dbReference type="ARBA" id="ARBA00022840"/>
    </source>
</evidence>
<keyword evidence="8 15" id="KW-0418">Kinase</keyword>
<evidence type="ECO:0000256" key="6">
    <source>
        <dbReference type="ARBA" id="ARBA00022723"/>
    </source>
</evidence>
<dbReference type="AlphaFoldDB" id="A0A5C7B0V2"/>
<dbReference type="GO" id="GO:0046872">
    <property type="term" value="F:metal ion binding"/>
    <property type="evidence" value="ECO:0007669"/>
    <property type="project" value="UniProtKB-KW"/>
</dbReference>
<dbReference type="GO" id="GO:0005524">
    <property type="term" value="F:ATP binding"/>
    <property type="evidence" value="ECO:0007669"/>
    <property type="project" value="UniProtKB-KW"/>
</dbReference>
<reference evidence="15 16" key="1">
    <citation type="submission" date="2019-08" db="EMBL/GenBank/DDBJ databases">
        <title>Genomes sequence of Algoriphagus aquimarinus ACAM450.</title>
        <authorList>
            <person name="Bowman J.P."/>
        </authorList>
    </citation>
    <scope>NUCLEOTIDE SEQUENCE [LARGE SCALE GENOMIC DNA]</scope>
    <source>
        <strain evidence="15 16">ACAM 450</strain>
    </source>
</reference>
<proteinExistence type="inferred from homology"/>
<dbReference type="NCBIfam" id="NF001908">
    <property type="entry name" value="PRK00668.1"/>
    <property type="match status" value="1"/>
</dbReference>
<dbReference type="CDD" id="cd04413">
    <property type="entry name" value="NDPk_I"/>
    <property type="match status" value="1"/>
</dbReference>
<dbReference type="PANTHER" id="PTHR46161">
    <property type="entry name" value="NUCLEOSIDE DIPHOSPHATE KINASE"/>
    <property type="match status" value="1"/>
</dbReference>
<evidence type="ECO:0000256" key="10">
    <source>
        <dbReference type="ARBA" id="ARBA00022842"/>
    </source>
</evidence>
<dbReference type="PRINTS" id="PR01243">
    <property type="entry name" value="NUCDPKINASE"/>
</dbReference>
<evidence type="ECO:0000256" key="5">
    <source>
        <dbReference type="ARBA" id="ARBA00022679"/>
    </source>
</evidence>
<evidence type="ECO:0000256" key="8">
    <source>
        <dbReference type="ARBA" id="ARBA00022777"/>
    </source>
</evidence>
<evidence type="ECO:0000256" key="12">
    <source>
        <dbReference type="PROSITE-ProRule" id="PRU00706"/>
    </source>
</evidence>